<feature type="region of interest" description="Disordered" evidence="1">
    <location>
        <begin position="233"/>
        <end position="259"/>
    </location>
</feature>
<protein>
    <submittedName>
        <fullName evidence="2">Uncharacterized protein</fullName>
    </submittedName>
</protein>
<dbReference type="AlphaFoldDB" id="A0AAD9JI15"/>
<gene>
    <name evidence="2" type="ORF">LSH36_292g02009</name>
</gene>
<accession>A0AAD9JI15</accession>
<dbReference type="Proteomes" id="UP001208570">
    <property type="component" value="Unassembled WGS sequence"/>
</dbReference>
<comment type="caution">
    <text evidence="2">The sequence shown here is derived from an EMBL/GenBank/DDBJ whole genome shotgun (WGS) entry which is preliminary data.</text>
</comment>
<keyword evidence="3" id="KW-1185">Reference proteome</keyword>
<dbReference type="EMBL" id="JAODUP010000292">
    <property type="protein sequence ID" value="KAK2153573.1"/>
    <property type="molecule type" value="Genomic_DNA"/>
</dbReference>
<evidence type="ECO:0000313" key="3">
    <source>
        <dbReference type="Proteomes" id="UP001208570"/>
    </source>
</evidence>
<evidence type="ECO:0000313" key="2">
    <source>
        <dbReference type="EMBL" id="KAK2153573.1"/>
    </source>
</evidence>
<sequence>MDLGSPNMSYTLMDSNPLDIRSRAIGSFGVRRTTRNDVDMDSKLVASANVGYASYGGSSGFKFSQTCDARSKITNSAAVGSAMGAGHELWHSQSVRSCGGVEPMKASLSSFRCPILVDVYPDYVVNDDEDIYKDMPSLLELPVYEWRTGENSRLIDGAVVGGRGRALGDVCERRRIWGVNPRDERSPRDRHQTGTGLRRQDLLQSIIHRLFGRSVGGIRTDVVPAAVQFGGRDEMGRNNPDGRLMMGSDGRLSSTVTSSRSRMSAGVMTMLDYGDDTGLTAEESLAQQLLDSEKGEFGSCTPWFFVEGGPNWIPKLSSYIVSDSIWIRFRRDSLLLTDGSRMDQRASGREFLQLYE</sequence>
<reference evidence="2" key="1">
    <citation type="journal article" date="2023" name="Mol. Biol. Evol.">
        <title>Third-Generation Sequencing Reveals the Adaptive Role of the Epigenome in Three Deep-Sea Polychaetes.</title>
        <authorList>
            <person name="Perez M."/>
            <person name="Aroh O."/>
            <person name="Sun Y."/>
            <person name="Lan Y."/>
            <person name="Juniper S.K."/>
            <person name="Young C.R."/>
            <person name="Angers B."/>
            <person name="Qian P.Y."/>
        </authorList>
    </citation>
    <scope>NUCLEOTIDE SEQUENCE</scope>
    <source>
        <strain evidence="2">P08H-3</strain>
    </source>
</reference>
<evidence type="ECO:0000256" key="1">
    <source>
        <dbReference type="SAM" id="MobiDB-lite"/>
    </source>
</evidence>
<proteinExistence type="predicted"/>
<name>A0AAD9JI15_9ANNE</name>
<organism evidence="2 3">
    <name type="scientific">Paralvinella palmiformis</name>
    <dbReference type="NCBI Taxonomy" id="53620"/>
    <lineage>
        <taxon>Eukaryota</taxon>
        <taxon>Metazoa</taxon>
        <taxon>Spiralia</taxon>
        <taxon>Lophotrochozoa</taxon>
        <taxon>Annelida</taxon>
        <taxon>Polychaeta</taxon>
        <taxon>Sedentaria</taxon>
        <taxon>Canalipalpata</taxon>
        <taxon>Terebellida</taxon>
        <taxon>Terebelliformia</taxon>
        <taxon>Alvinellidae</taxon>
        <taxon>Paralvinella</taxon>
    </lineage>
</organism>